<protein>
    <submittedName>
        <fullName evidence="7">Putative ovule protein</fullName>
    </submittedName>
</protein>
<keyword evidence="2" id="KW-0812">Transmembrane</keyword>
<sequence length="64" mass="7095">MTSTVLISPLSSNDFYSSHISPEFGRFSILTHLDLFSSNFSGQIPSEISHLSKFTLFVSIDLVV</sequence>
<name>A0A0V0H5W2_SOLCH</name>
<comment type="subcellular location">
    <subcellularLocation>
        <location evidence="1">Membrane</location>
        <topology evidence="1">Single-pass type I membrane protein</topology>
    </subcellularLocation>
</comment>
<reference evidence="7" key="1">
    <citation type="submission" date="2015-12" db="EMBL/GenBank/DDBJ databases">
        <title>Gene expression during late stages of embryo sac development: a critical building block for successful pollen-pistil interactions.</title>
        <authorList>
            <person name="Liu Y."/>
            <person name="Joly V."/>
            <person name="Sabar M."/>
            <person name="Matton D.P."/>
        </authorList>
    </citation>
    <scope>NUCLEOTIDE SEQUENCE</scope>
</reference>
<evidence type="ECO:0000256" key="6">
    <source>
        <dbReference type="ARBA" id="ARBA00023180"/>
    </source>
</evidence>
<keyword evidence="6" id="KW-0325">Glycoprotein</keyword>
<dbReference type="PANTHER" id="PTHR48061:SF37">
    <property type="entry name" value="SMP-LTD DOMAIN-CONTAINING PROTEIN"/>
    <property type="match status" value="1"/>
</dbReference>
<dbReference type="InterPro" id="IPR032675">
    <property type="entry name" value="LRR_dom_sf"/>
</dbReference>
<evidence type="ECO:0000256" key="3">
    <source>
        <dbReference type="ARBA" id="ARBA00022729"/>
    </source>
</evidence>
<dbReference type="EMBL" id="GEDG01025103">
    <property type="protein sequence ID" value="JAP15482.1"/>
    <property type="molecule type" value="Transcribed_RNA"/>
</dbReference>
<keyword evidence="4" id="KW-1133">Transmembrane helix</keyword>
<proteinExistence type="predicted"/>
<keyword evidence="3" id="KW-0732">Signal</keyword>
<accession>A0A0V0H5W2</accession>
<evidence type="ECO:0000313" key="7">
    <source>
        <dbReference type="EMBL" id="JAP15482.1"/>
    </source>
</evidence>
<dbReference type="InterPro" id="IPR046956">
    <property type="entry name" value="RLP23-like"/>
</dbReference>
<dbReference type="SUPFAM" id="SSF52047">
    <property type="entry name" value="RNI-like"/>
    <property type="match status" value="1"/>
</dbReference>
<evidence type="ECO:0000256" key="1">
    <source>
        <dbReference type="ARBA" id="ARBA00004479"/>
    </source>
</evidence>
<organism evidence="7">
    <name type="scientific">Solanum chacoense</name>
    <name type="common">Chaco potato</name>
    <dbReference type="NCBI Taxonomy" id="4108"/>
    <lineage>
        <taxon>Eukaryota</taxon>
        <taxon>Viridiplantae</taxon>
        <taxon>Streptophyta</taxon>
        <taxon>Embryophyta</taxon>
        <taxon>Tracheophyta</taxon>
        <taxon>Spermatophyta</taxon>
        <taxon>Magnoliopsida</taxon>
        <taxon>eudicotyledons</taxon>
        <taxon>Gunneridae</taxon>
        <taxon>Pentapetalae</taxon>
        <taxon>asterids</taxon>
        <taxon>lamiids</taxon>
        <taxon>Solanales</taxon>
        <taxon>Solanaceae</taxon>
        <taxon>Solanoideae</taxon>
        <taxon>Solaneae</taxon>
        <taxon>Solanum</taxon>
    </lineage>
</organism>
<dbReference type="Gene3D" id="3.80.10.10">
    <property type="entry name" value="Ribonuclease Inhibitor"/>
    <property type="match status" value="1"/>
</dbReference>
<dbReference type="PANTHER" id="PTHR48061">
    <property type="entry name" value="LEUCINE-RICH REPEAT RECEPTOR PROTEIN KINASE EMS1-LIKE-RELATED"/>
    <property type="match status" value="1"/>
</dbReference>
<evidence type="ECO:0000256" key="5">
    <source>
        <dbReference type="ARBA" id="ARBA00023136"/>
    </source>
</evidence>
<keyword evidence="5" id="KW-0472">Membrane</keyword>
<evidence type="ECO:0000256" key="4">
    <source>
        <dbReference type="ARBA" id="ARBA00022989"/>
    </source>
</evidence>
<dbReference type="GO" id="GO:0016020">
    <property type="term" value="C:membrane"/>
    <property type="evidence" value="ECO:0007669"/>
    <property type="project" value="UniProtKB-SubCell"/>
</dbReference>
<evidence type="ECO:0000256" key="2">
    <source>
        <dbReference type="ARBA" id="ARBA00022692"/>
    </source>
</evidence>
<dbReference type="AlphaFoldDB" id="A0A0V0H5W2"/>